<dbReference type="GO" id="GO:0005886">
    <property type="term" value="C:plasma membrane"/>
    <property type="evidence" value="ECO:0007669"/>
    <property type="project" value="UniProtKB-SubCell"/>
</dbReference>
<name>A0A940YDT7_9BURK</name>
<evidence type="ECO:0000256" key="6">
    <source>
        <dbReference type="ARBA" id="ARBA00022519"/>
    </source>
</evidence>
<proteinExistence type="inferred from homology"/>
<evidence type="ECO:0000313" key="12">
    <source>
        <dbReference type="Proteomes" id="UP000676246"/>
    </source>
</evidence>
<evidence type="ECO:0000313" key="11">
    <source>
        <dbReference type="EMBL" id="MBQ0930590.1"/>
    </source>
</evidence>
<evidence type="ECO:0000256" key="10">
    <source>
        <dbReference type="ARBA" id="ARBA00030772"/>
    </source>
</evidence>
<evidence type="ECO:0000256" key="9">
    <source>
        <dbReference type="ARBA" id="ARBA00023136"/>
    </source>
</evidence>
<evidence type="ECO:0000256" key="8">
    <source>
        <dbReference type="ARBA" id="ARBA00022927"/>
    </source>
</evidence>
<gene>
    <name evidence="11" type="primary">gspN</name>
    <name evidence="11" type="ORF">KAK03_08820</name>
</gene>
<reference evidence="11 12" key="1">
    <citation type="submission" date="2021-04" db="EMBL/GenBank/DDBJ databases">
        <title>The genome sequence of Ideonella sp. 3Y2.</title>
        <authorList>
            <person name="Liu Y."/>
        </authorList>
    </citation>
    <scope>NUCLEOTIDE SEQUENCE [LARGE SCALE GENOMIC DNA]</scope>
    <source>
        <strain evidence="11 12">3Y2</strain>
    </source>
</reference>
<dbReference type="GO" id="GO:0015627">
    <property type="term" value="C:type II protein secretion system complex"/>
    <property type="evidence" value="ECO:0007669"/>
    <property type="project" value="InterPro"/>
</dbReference>
<keyword evidence="12" id="KW-1185">Reference proteome</keyword>
<sequence length="280" mass="29914">MRRRPHLSQPLRGASAVAGRAPRVWAWATLGALLGLVAGLVTQAPAAWLAQAVARLSQDRVQLVDPQGTVWQGSALPVLAGPTGSRDASVLPARLHWRARPTWLGLRWQLQQPGHIDAPLQIDWQPGWGRQRIELQGAAGALGHWPAAWLAGLGAPLNTLRPGGELRLSSSGLRFESDAQGWRLEGQARVELLQFSSRLSSIEPLGSYQLLLAPQGDRRVALQLSTLDGALRLTGQGEIGAQGLRLRGEASAAPGQEAALNNLLNIIGRRDGALSRLSIG</sequence>
<dbReference type="GO" id="GO:0015628">
    <property type="term" value="P:protein secretion by the type II secretion system"/>
    <property type="evidence" value="ECO:0007669"/>
    <property type="project" value="InterPro"/>
</dbReference>
<keyword evidence="6" id="KW-0997">Cell inner membrane</keyword>
<keyword evidence="8" id="KW-0653">Protein transport</keyword>
<evidence type="ECO:0000256" key="1">
    <source>
        <dbReference type="ARBA" id="ARBA00004533"/>
    </source>
</evidence>
<evidence type="ECO:0000256" key="7">
    <source>
        <dbReference type="ARBA" id="ARBA00022692"/>
    </source>
</evidence>
<keyword evidence="7" id="KW-0812">Transmembrane</keyword>
<comment type="similarity">
    <text evidence="2">Belongs to the GSP N family.</text>
</comment>
<evidence type="ECO:0000256" key="2">
    <source>
        <dbReference type="ARBA" id="ARBA00007208"/>
    </source>
</evidence>
<evidence type="ECO:0000256" key="4">
    <source>
        <dbReference type="ARBA" id="ARBA00022448"/>
    </source>
</evidence>
<dbReference type="Pfam" id="PF01203">
    <property type="entry name" value="T2SSN"/>
    <property type="match status" value="1"/>
</dbReference>
<keyword evidence="5" id="KW-1003">Cell membrane</keyword>
<accession>A0A940YDT7</accession>
<dbReference type="InterPro" id="IPR022792">
    <property type="entry name" value="T2SS_protein-GspN"/>
</dbReference>
<protein>
    <recommendedName>
        <fullName evidence="3">Type II secretion system protein N</fullName>
    </recommendedName>
    <alternativeName>
        <fullName evidence="10">General secretion pathway protein N</fullName>
    </alternativeName>
</protein>
<evidence type="ECO:0000256" key="5">
    <source>
        <dbReference type="ARBA" id="ARBA00022475"/>
    </source>
</evidence>
<dbReference type="EMBL" id="JAGQDD010000004">
    <property type="protein sequence ID" value="MBQ0930590.1"/>
    <property type="molecule type" value="Genomic_DNA"/>
</dbReference>
<keyword evidence="4" id="KW-0813">Transport</keyword>
<evidence type="ECO:0000256" key="3">
    <source>
        <dbReference type="ARBA" id="ARBA00021563"/>
    </source>
</evidence>
<dbReference type="Proteomes" id="UP000676246">
    <property type="component" value="Unassembled WGS sequence"/>
</dbReference>
<keyword evidence="9" id="KW-0472">Membrane</keyword>
<comment type="subcellular location">
    <subcellularLocation>
        <location evidence="1">Cell inner membrane</location>
    </subcellularLocation>
</comment>
<comment type="caution">
    <text evidence="11">The sequence shown here is derived from an EMBL/GenBank/DDBJ whole genome shotgun (WGS) entry which is preliminary data.</text>
</comment>
<organism evidence="11 12">
    <name type="scientific">Ideonella alba</name>
    <dbReference type="NCBI Taxonomy" id="2824118"/>
    <lineage>
        <taxon>Bacteria</taxon>
        <taxon>Pseudomonadati</taxon>
        <taxon>Pseudomonadota</taxon>
        <taxon>Betaproteobacteria</taxon>
        <taxon>Burkholderiales</taxon>
        <taxon>Sphaerotilaceae</taxon>
        <taxon>Ideonella</taxon>
    </lineage>
</organism>
<dbReference type="AlphaFoldDB" id="A0A940YDT7"/>